<dbReference type="PANTHER" id="PTHR43240">
    <property type="entry name" value="1,4-DIHYDROXY-2-NAPHTHOYL-COA THIOESTERASE 1"/>
    <property type="match status" value="1"/>
</dbReference>
<dbReference type="PANTHER" id="PTHR43240:SF5">
    <property type="entry name" value="1,4-DIHYDROXY-2-NAPHTHOYL-COA THIOESTERASE 1"/>
    <property type="match status" value="1"/>
</dbReference>
<dbReference type="InterPro" id="IPR029069">
    <property type="entry name" value="HotDog_dom_sf"/>
</dbReference>
<sequence>MTDVTDHPAGADARARELLARLETTAGGTLVGRLGIEFLEAGPETVVARMPVEGNTQFHGLLHGGATAALAESVGSVAASLHAGPQARAVGTELSASHHRAARTGHVTARTTPLHQGRRTATYDITVVDDDGRRICTARLSCMILEAGTGSAG</sequence>
<reference evidence="5" key="1">
    <citation type="journal article" date="2019" name="Int. J. Syst. Evol. Microbiol.">
        <title>The Global Catalogue of Microorganisms (GCM) 10K type strain sequencing project: providing services to taxonomists for standard genome sequencing and annotation.</title>
        <authorList>
            <consortium name="The Broad Institute Genomics Platform"/>
            <consortium name="The Broad Institute Genome Sequencing Center for Infectious Disease"/>
            <person name="Wu L."/>
            <person name="Ma J."/>
        </authorList>
    </citation>
    <scope>NUCLEOTIDE SEQUENCE [LARGE SCALE GENOMIC DNA]</scope>
    <source>
        <strain evidence="5">JCM 17810</strain>
    </source>
</reference>
<name>A0ABP8L3Y0_9MICO</name>
<evidence type="ECO:0000259" key="3">
    <source>
        <dbReference type="Pfam" id="PF03061"/>
    </source>
</evidence>
<dbReference type="CDD" id="cd03443">
    <property type="entry name" value="PaaI_thioesterase"/>
    <property type="match status" value="1"/>
</dbReference>
<dbReference type="InterPro" id="IPR006683">
    <property type="entry name" value="Thioestr_dom"/>
</dbReference>
<organism evidence="4 5">
    <name type="scientific">Georgenia halophila</name>
    <dbReference type="NCBI Taxonomy" id="620889"/>
    <lineage>
        <taxon>Bacteria</taxon>
        <taxon>Bacillati</taxon>
        <taxon>Actinomycetota</taxon>
        <taxon>Actinomycetes</taxon>
        <taxon>Micrococcales</taxon>
        <taxon>Bogoriellaceae</taxon>
        <taxon>Georgenia</taxon>
    </lineage>
</organism>
<evidence type="ECO:0000313" key="5">
    <source>
        <dbReference type="Proteomes" id="UP001500622"/>
    </source>
</evidence>
<comment type="caution">
    <text evidence="4">The sequence shown here is derived from an EMBL/GenBank/DDBJ whole genome shotgun (WGS) entry which is preliminary data.</text>
</comment>
<evidence type="ECO:0000256" key="2">
    <source>
        <dbReference type="ARBA" id="ARBA00022801"/>
    </source>
</evidence>
<evidence type="ECO:0000313" key="4">
    <source>
        <dbReference type="EMBL" id="GAA4422269.1"/>
    </source>
</evidence>
<dbReference type="Gene3D" id="3.10.129.10">
    <property type="entry name" value="Hotdog Thioesterase"/>
    <property type="match status" value="1"/>
</dbReference>
<proteinExistence type="inferred from homology"/>
<dbReference type="Proteomes" id="UP001500622">
    <property type="component" value="Unassembled WGS sequence"/>
</dbReference>
<dbReference type="NCBIfam" id="TIGR00369">
    <property type="entry name" value="unchar_dom_1"/>
    <property type="match status" value="1"/>
</dbReference>
<keyword evidence="2" id="KW-0378">Hydrolase</keyword>
<dbReference type="EMBL" id="BAABGN010000007">
    <property type="protein sequence ID" value="GAA4422269.1"/>
    <property type="molecule type" value="Genomic_DNA"/>
</dbReference>
<accession>A0ABP8L3Y0</accession>
<gene>
    <name evidence="4" type="ORF">GCM10023169_16400</name>
</gene>
<comment type="similarity">
    <text evidence="1">Belongs to the thioesterase PaaI family.</text>
</comment>
<dbReference type="InterPro" id="IPR003736">
    <property type="entry name" value="PAAI_dom"/>
</dbReference>
<protein>
    <submittedName>
        <fullName evidence="4">Hotdog fold thioesterase</fullName>
    </submittedName>
</protein>
<keyword evidence="5" id="KW-1185">Reference proteome</keyword>
<dbReference type="RefSeq" id="WP_345215769.1">
    <property type="nucleotide sequence ID" value="NZ_BAABGN010000007.1"/>
</dbReference>
<feature type="domain" description="Thioesterase" evidence="3">
    <location>
        <begin position="59"/>
        <end position="136"/>
    </location>
</feature>
<dbReference type="SUPFAM" id="SSF54637">
    <property type="entry name" value="Thioesterase/thiol ester dehydrase-isomerase"/>
    <property type="match status" value="1"/>
</dbReference>
<dbReference type="Pfam" id="PF03061">
    <property type="entry name" value="4HBT"/>
    <property type="match status" value="1"/>
</dbReference>
<evidence type="ECO:0000256" key="1">
    <source>
        <dbReference type="ARBA" id="ARBA00008324"/>
    </source>
</evidence>